<keyword evidence="2" id="KW-1185">Reference proteome</keyword>
<evidence type="ECO:0000313" key="2">
    <source>
        <dbReference type="Proteomes" id="UP000199399"/>
    </source>
</evidence>
<dbReference type="InterPro" id="IPR046203">
    <property type="entry name" value="DUF6236"/>
</dbReference>
<dbReference type="EMBL" id="FNBP01000001">
    <property type="protein sequence ID" value="SDF03104.1"/>
    <property type="molecule type" value="Genomic_DNA"/>
</dbReference>
<evidence type="ECO:0000313" key="1">
    <source>
        <dbReference type="EMBL" id="SDF03104.1"/>
    </source>
</evidence>
<dbReference type="AlphaFoldDB" id="A0A1G7HS73"/>
<name>A0A1G7HS73_9RHOB</name>
<dbReference type="Proteomes" id="UP000199399">
    <property type="component" value="Unassembled WGS sequence"/>
</dbReference>
<dbReference type="Pfam" id="PF19749">
    <property type="entry name" value="DUF6236"/>
    <property type="match status" value="1"/>
</dbReference>
<reference evidence="2" key="1">
    <citation type="submission" date="2016-10" db="EMBL/GenBank/DDBJ databases">
        <authorList>
            <person name="Varghese N."/>
            <person name="Submissions S."/>
        </authorList>
    </citation>
    <scope>NUCLEOTIDE SEQUENCE [LARGE SCALE GENOMIC DNA]</scope>
    <source>
        <strain evidence="2">DSM 16477</strain>
    </source>
</reference>
<organism evidence="1 2">
    <name type="scientific">Sulfitobacter delicatus</name>
    <dbReference type="NCBI Taxonomy" id="218672"/>
    <lineage>
        <taxon>Bacteria</taxon>
        <taxon>Pseudomonadati</taxon>
        <taxon>Pseudomonadota</taxon>
        <taxon>Alphaproteobacteria</taxon>
        <taxon>Rhodobacterales</taxon>
        <taxon>Roseobacteraceae</taxon>
        <taxon>Sulfitobacter</taxon>
    </lineage>
</organism>
<protein>
    <submittedName>
        <fullName evidence="1">Uncharacterized protein</fullName>
    </submittedName>
</protein>
<gene>
    <name evidence="1" type="ORF">SAMN04489759_101203</name>
</gene>
<proteinExistence type="predicted"/>
<sequence length="284" mass="30743">MQRGVMLPPIALSRKRTGTSFAVVGDGSFLQAAPAAILYWDKVYAPVAIRGMAPQYDAAVDRMTDLGIAESVDIKSENSFTELDIPVMLEKYSDTLSALDKRDGELWSVLPLTSPDRDTLSDQASGFLRRSASPTASVEVTLRKALPVPDREVPYEDLLDFKAKRKEQLDRLHSEISLLAGKYIHNKDDATALGLALMDLRTALSDLEKVYSERWTVRALKDLSSAFIINGLWPAGVTYMVGVPIDKAFLAGAGATVLHTAVAATVSAKHGSNPYAYAISAAAI</sequence>
<accession>A0A1G7HS73</accession>